<protein>
    <submittedName>
        <fullName evidence="1">Uncharacterized protein</fullName>
    </submittedName>
</protein>
<evidence type="ECO:0000313" key="2">
    <source>
        <dbReference type="Proteomes" id="UP001187143"/>
    </source>
</evidence>
<dbReference type="EMBL" id="JAWLLD010000021">
    <property type="protein sequence ID" value="MDV7014209.1"/>
    <property type="molecule type" value="Genomic_DNA"/>
</dbReference>
<proteinExistence type="predicted"/>
<accession>A0AAE4RE79</accession>
<evidence type="ECO:0000313" key="1">
    <source>
        <dbReference type="EMBL" id="MDV7014209.1"/>
    </source>
</evidence>
<dbReference type="Proteomes" id="UP001187143">
    <property type="component" value="Unassembled WGS sequence"/>
</dbReference>
<organism evidence="1 2">
    <name type="scientific">Mycobacterium intracellulare</name>
    <dbReference type="NCBI Taxonomy" id="1767"/>
    <lineage>
        <taxon>Bacteria</taxon>
        <taxon>Bacillati</taxon>
        <taxon>Actinomycetota</taxon>
        <taxon>Actinomycetes</taxon>
        <taxon>Mycobacteriales</taxon>
        <taxon>Mycobacteriaceae</taxon>
        <taxon>Mycobacterium</taxon>
        <taxon>Mycobacterium avium complex (MAC)</taxon>
    </lineage>
</organism>
<sequence>MTDFYDKGLEKFATGEINLLADDIKPVLLDVADYTVDLANDEFLSDIPTAAQVAIGPSMTGKTATAGVFDATSPYAFSAVTGDPCEAVAYFKNTGNPATSPLLSYHDSAVSGLPVTPNGGDINILFDWIFKL</sequence>
<dbReference type="RefSeq" id="WP_317728741.1">
    <property type="nucleotide sequence ID" value="NZ_JAWLLC010000033.1"/>
</dbReference>
<name>A0AAE4RE79_MYCIT</name>
<reference evidence="1" key="1">
    <citation type="submission" date="2023-10" db="EMBL/GenBank/DDBJ databases">
        <title>Characterization and genome sequence of Mycobacterium intracellulare ABSURDO, a novel pathogenic isolate with three colony morphotypes that vary in growth and acid-fastness.</title>
        <authorList>
            <person name="Jude B.A."/>
            <person name="Robinson R.T."/>
        </authorList>
    </citation>
    <scope>NUCLEOTIDE SEQUENCE</scope>
    <source>
        <strain evidence="1">ABSURDO Component B</strain>
    </source>
</reference>
<gene>
    <name evidence="1" type="ORF">R4F53_18130</name>
</gene>
<dbReference type="AlphaFoldDB" id="A0AAE4RE79"/>
<comment type="caution">
    <text evidence="1">The sequence shown here is derived from an EMBL/GenBank/DDBJ whole genome shotgun (WGS) entry which is preliminary data.</text>
</comment>